<dbReference type="KEGG" id="hhd:HBHAL_4386"/>
<dbReference type="InterPro" id="IPR006976">
    <property type="entry name" value="VanZ-like"/>
</dbReference>
<evidence type="ECO:0000259" key="1">
    <source>
        <dbReference type="Pfam" id="PF04892"/>
    </source>
</evidence>
<dbReference type="EMBL" id="HE717023">
    <property type="protein sequence ID" value="CCG46726.1"/>
    <property type="molecule type" value="Genomic_DNA"/>
</dbReference>
<gene>
    <name evidence="2" type="ordered locus">HBHAL_4386</name>
</gene>
<protein>
    <recommendedName>
        <fullName evidence="1">VanZ-like domain-containing protein</fullName>
    </recommendedName>
</protein>
<dbReference type="NCBIfam" id="NF037970">
    <property type="entry name" value="vanZ_1"/>
    <property type="match status" value="1"/>
</dbReference>
<dbReference type="Pfam" id="PF04892">
    <property type="entry name" value="VanZ"/>
    <property type="match status" value="1"/>
</dbReference>
<dbReference type="STRING" id="866895.HBHAL_4386"/>
<proteinExistence type="predicted"/>
<dbReference type="Proteomes" id="UP000007397">
    <property type="component" value="Chromosome"/>
</dbReference>
<evidence type="ECO:0000313" key="2">
    <source>
        <dbReference type="EMBL" id="CCG46726.1"/>
    </source>
</evidence>
<keyword evidence="3" id="KW-1185">Reference proteome</keyword>
<dbReference type="AlphaFoldDB" id="I0JRF6"/>
<organism evidence="2 3">
    <name type="scientific">Halobacillus halophilus (strain ATCC 35676 / DSM 2266 / JCM 20832 / KCTC 3685 / LMG 17431 / NBRC 102448 / NCIMB 2269)</name>
    <name type="common">Sporosarcina halophila</name>
    <dbReference type="NCBI Taxonomy" id="866895"/>
    <lineage>
        <taxon>Bacteria</taxon>
        <taxon>Bacillati</taxon>
        <taxon>Bacillota</taxon>
        <taxon>Bacilli</taxon>
        <taxon>Bacillales</taxon>
        <taxon>Bacillaceae</taxon>
        <taxon>Halobacillus</taxon>
    </lineage>
</organism>
<sequence>MNTVLEMMHFVEFAILYLLLIAALGVNHRLTKVTSCLAALFSILYGVGDEVHQLFVVGRSFTFIDLVKDTVGVVTVWGSFHAFYFGTGKAHY</sequence>
<name>I0JRF6_HALH3</name>
<reference evidence="2 3" key="1">
    <citation type="journal article" date="2013" name="Environ. Microbiol.">
        <title>Chloride and organic osmolytes: a hybrid strategy to cope with elevated salinities by the moderately halophilic, chloride-dependent bacterium Halobacillus halophilus.</title>
        <authorList>
            <person name="Saum S.H."/>
            <person name="Pfeiffer F."/>
            <person name="Palm P."/>
            <person name="Rampp M."/>
            <person name="Schuster S.C."/>
            <person name="Muller V."/>
            <person name="Oesterhelt D."/>
        </authorList>
    </citation>
    <scope>NUCLEOTIDE SEQUENCE [LARGE SCALE GENOMIC DNA]</scope>
    <source>
        <strain evidence="3">ATCC 35676 / DSM 2266 / JCM 20832 / KCTC 3685 / LMG 17431 / NBRC 102448 / NCIMB 2269</strain>
    </source>
</reference>
<dbReference type="HOGENOM" id="CLU_2409180_0_0_9"/>
<accession>I0JRF6</accession>
<evidence type="ECO:0000313" key="3">
    <source>
        <dbReference type="Proteomes" id="UP000007397"/>
    </source>
</evidence>
<dbReference type="PATRIC" id="fig|866895.3.peg.3419"/>
<dbReference type="RefSeq" id="WP_014644613.1">
    <property type="nucleotide sequence ID" value="NC_017668.1"/>
</dbReference>
<dbReference type="eggNOG" id="COG5652">
    <property type="taxonomic scope" value="Bacteria"/>
</dbReference>
<feature type="domain" description="VanZ-like" evidence="1">
    <location>
        <begin position="4"/>
        <end position="82"/>
    </location>
</feature>